<dbReference type="InterPro" id="IPR045325">
    <property type="entry name" value="TMEM70/TMEM186/TMEM223"/>
</dbReference>
<protein>
    <recommendedName>
        <fullName evidence="5">Transmembrane protein 70</fullName>
    </recommendedName>
</protein>
<dbReference type="EMBL" id="OU900104">
    <property type="protein sequence ID" value="CAG9856041.1"/>
    <property type="molecule type" value="Genomic_DNA"/>
</dbReference>
<dbReference type="Proteomes" id="UP001153712">
    <property type="component" value="Chromosome 11"/>
</dbReference>
<name>A0A9N9XKK2_PHYSR</name>
<keyword evidence="2" id="KW-1133">Transmembrane helix</keyword>
<organism evidence="3 4">
    <name type="scientific">Phyllotreta striolata</name>
    <name type="common">Striped flea beetle</name>
    <name type="synonym">Crioceris striolata</name>
    <dbReference type="NCBI Taxonomy" id="444603"/>
    <lineage>
        <taxon>Eukaryota</taxon>
        <taxon>Metazoa</taxon>
        <taxon>Ecdysozoa</taxon>
        <taxon>Arthropoda</taxon>
        <taxon>Hexapoda</taxon>
        <taxon>Insecta</taxon>
        <taxon>Pterygota</taxon>
        <taxon>Neoptera</taxon>
        <taxon>Endopterygota</taxon>
        <taxon>Coleoptera</taxon>
        <taxon>Polyphaga</taxon>
        <taxon>Cucujiformia</taxon>
        <taxon>Chrysomeloidea</taxon>
        <taxon>Chrysomelidae</taxon>
        <taxon>Galerucinae</taxon>
        <taxon>Alticini</taxon>
        <taxon>Phyllotreta</taxon>
    </lineage>
</organism>
<dbReference type="AlphaFoldDB" id="A0A9N9XKK2"/>
<comment type="similarity">
    <text evidence="1">Belongs to the TMEM70 family.</text>
</comment>
<keyword evidence="4" id="KW-1185">Reference proteome</keyword>
<keyword evidence="2" id="KW-0812">Transmembrane</keyword>
<feature type="transmembrane region" description="Helical" evidence="2">
    <location>
        <begin position="102"/>
        <end position="123"/>
    </location>
</feature>
<sequence length="217" mass="24672">MSLNVCRSITPLLKNLVNSQHNCFIHTSLFRNSCSRSFYLCNSNKLDVRLYSTDTKNQLKHVYYGVLTPQIKAVKIFSLSSSVVGVIAQPFLYNGIVQSGSASVIAATYAFVGFFTVVTPLLLHFITRKYVTHLEYKEATDSYVASTINFLCMRKQTEFAVNEVVVPDIPGMFTTLLAKGRPLFMDPQFFDDPHHYARIMGLDKPMDFKLYQQPQKE</sequence>
<dbReference type="PANTHER" id="PTHR13281:SF0">
    <property type="entry name" value="TRANSMEMBRANE PROTEIN 70, MITOCHONDRIAL"/>
    <property type="match status" value="1"/>
</dbReference>
<keyword evidence="2" id="KW-0472">Membrane</keyword>
<evidence type="ECO:0000256" key="1">
    <source>
        <dbReference type="ARBA" id="ARBA00005280"/>
    </source>
</evidence>
<evidence type="ECO:0008006" key="5">
    <source>
        <dbReference type="Google" id="ProtNLM"/>
    </source>
</evidence>
<dbReference type="InterPro" id="IPR009724">
    <property type="entry name" value="TMEM70"/>
</dbReference>
<evidence type="ECO:0000256" key="2">
    <source>
        <dbReference type="SAM" id="Phobius"/>
    </source>
</evidence>
<dbReference type="Pfam" id="PF06979">
    <property type="entry name" value="TMEM70"/>
    <property type="match status" value="1"/>
</dbReference>
<gene>
    <name evidence="3" type="ORF">PHYEVI_LOCUS2468</name>
</gene>
<evidence type="ECO:0000313" key="3">
    <source>
        <dbReference type="EMBL" id="CAG9856041.1"/>
    </source>
</evidence>
<proteinExistence type="inferred from homology"/>
<dbReference type="GO" id="GO:0031966">
    <property type="term" value="C:mitochondrial membrane"/>
    <property type="evidence" value="ECO:0007669"/>
    <property type="project" value="TreeGrafter"/>
</dbReference>
<feature type="transmembrane region" description="Helical" evidence="2">
    <location>
        <begin position="76"/>
        <end position="96"/>
    </location>
</feature>
<dbReference type="GO" id="GO:0033615">
    <property type="term" value="P:mitochondrial proton-transporting ATP synthase complex assembly"/>
    <property type="evidence" value="ECO:0007669"/>
    <property type="project" value="TreeGrafter"/>
</dbReference>
<dbReference type="OrthoDB" id="156886at2759"/>
<reference evidence="3" key="1">
    <citation type="submission" date="2022-01" db="EMBL/GenBank/DDBJ databases">
        <authorList>
            <person name="King R."/>
        </authorList>
    </citation>
    <scope>NUCLEOTIDE SEQUENCE</scope>
</reference>
<accession>A0A9N9XKK2</accession>
<evidence type="ECO:0000313" key="4">
    <source>
        <dbReference type="Proteomes" id="UP001153712"/>
    </source>
</evidence>
<dbReference type="PANTHER" id="PTHR13281">
    <property type="entry name" value="TRANSMEMBRANE PROTEIN 70, MITOCHONDRIAL"/>
    <property type="match status" value="1"/>
</dbReference>